<proteinExistence type="predicted"/>
<dbReference type="Gene3D" id="2.30.40.10">
    <property type="entry name" value="Urease, subunit C, domain 1"/>
    <property type="match status" value="1"/>
</dbReference>
<accession>A0A402C3Q5</accession>
<evidence type="ECO:0000259" key="2">
    <source>
        <dbReference type="Pfam" id="PF01979"/>
    </source>
</evidence>
<dbReference type="RefSeq" id="WP_124390863.1">
    <property type="nucleotide sequence ID" value="NZ_BHYM01000018.1"/>
</dbReference>
<evidence type="ECO:0000313" key="3">
    <source>
        <dbReference type="EMBL" id="GCE38274.1"/>
    </source>
</evidence>
<dbReference type="OrthoDB" id="3189065at2"/>
<organism evidence="3 4">
    <name type="scientific">Rhodococcus wratislaviensis</name>
    <name type="common">Tsukamurella wratislaviensis</name>
    <dbReference type="NCBI Taxonomy" id="44752"/>
    <lineage>
        <taxon>Bacteria</taxon>
        <taxon>Bacillati</taxon>
        <taxon>Actinomycetota</taxon>
        <taxon>Actinomycetes</taxon>
        <taxon>Mycobacteriales</taxon>
        <taxon>Nocardiaceae</taxon>
        <taxon>Rhodococcus</taxon>
    </lineage>
</organism>
<name>A0A402C3Q5_RHOWR</name>
<dbReference type="InterPro" id="IPR032466">
    <property type="entry name" value="Metal_Hydrolase"/>
</dbReference>
<dbReference type="Proteomes" id="UP000287519">
    <property type="component" value="Unassembled WGS sequence"/>
</dbReference>
<keyword evidence="4" id="KW-1185">Reference proteome</keyword>
<dbReference type="EMBL" id="BHYM01000018">
    <property type="protein sequence ID" value="GCE38274.1"/>
    <property type="molecule type" value="Genomic_DNA"/>
</dbReference>
<dbReference type="InterPro" id="IPR006680">
    <property type="entry name" value="Amidohydro-rel"/>
</dbReference>
<reference evidence="3 4" key="1">
    <citation type="submission" date="2018-11" db="EMBL/GenBank/DDBJ databases">
        <title>Microbial catabolism of amino acid.</title>
        <authorList>
            <person name="Hibi M."/>
            <person name="Ogawa J."/>
        </authorList>
    </citation>
    <scope>NUCLEOTIDE SEQUENCE [LARGE SCALE GENOMIC DNA]</scope>
    <source>
        <strain evidence="3 4">C31-06</strain>
    </source>
</reference>
<dbReference type="PANTHER" id="PTHR43794">
    <property type="entry name" value="AMINOHYDROLASE SSNA-RELATED"/>
    <property type="match status" value="1"/>
</dbReference>
<dbReference type="AlphaFoldDB" id="A0A402C3Q5"/>
<evidence type="ECO:0000256" key="1">
    <source>
        <dbReference type="ARBA" id="ARBA00022801"/>
    </source>
</evidence>
<protein>
    <submittedName>
        <fullName evidence="3">Guanine deaminase</fullName>
    </submittedName>
</protein>
<dbReference type="GO" id="GO:0016810">
    <property type="term" value="F:hydrolase activity, acting on carbon-nitrogen (but not peptide) bonds"/>
    <property type="evidence" value="ECO:0007669"/>
    <property type="project" value="InterPro"/>
</dbReference>
<dbReference type="SUPFAM" id="SSF51556">
    <property type="entry name" value="Metallo-dependent hydrolases"/>
    <property type="match status" value="1"/>
</dbReference>
<gene>
    <name evidence="3" type="ORF">Rhow_001322</name>
</gene>
<dbReference type="PANTHER" id="PTHR43794:SF11">
    <property type="entry name" value="AMIDOHYDROLASE-RELATED DOMAIN-CONTAINING PROTEIN"/>
    <property type="match status" value="1"/>
</dbReference>
<dbReference type="InterPro" id="IPR050287">
    <property type="entry name" value="MTA/SAH_deaminase"/>
</dbReference>
<evidence type="ECO:0000313" key="4">
    <source>
        <dbReference type="Proteomes" id="UP000287519"/>
    </source>
</evidence>
<sequence>MFLDTSSLIDALPERYDRLRIDAAYVYTADPARPVIADGSVLIADTTILAVGSSAEVDQVERDLEPAPARTRRIDASDRMLLPGLINDHWHEAAALRAYAGLTVQPDDADTSAGLYAHGGDMRAMTVLFNDFAGITAAMPEELAQLSALESLIAQLRSGTTTIADFGSINRPDTIASAALASGARVMVTGYGVDGVCKPGESGFTPTRDAAEVLEQTASVLERHGHHKSGLVRAMPSVLTAMGASDELMVGAHTLAERFDTPLATHIAAAATEAAVSREVFGVRPVERWHRLGLLSPRLVSAHTAFVDDDELGWLLDAGVHITHSPQRYGATGENTITATRQVLRLLGAGASVSLSTDGDPLPLGGMPEAMRMGWLAYNEAAGDPTVMTPMRALSMATLRGAEALRWDDEIGSLTAGKKADLFTVPIDDFRYTGMRRPLQAFLSSGSSGDIDMVVADGRILVEDKALTFLDEHALSAAFLTASTDFARALGAPIP</sequence>
<dbReference type="Pfam" id="PF01979">
    <property type="entry name" value="Amidohydro_1"/>
    <property type="match status" value="1"/>
</dbReference>
<dbReference type="Gene3D" id="3.20.20.140">
    <property type="entry name" value="Metal-dependent hydrolases"/>
    <property type="match status" value="1"/>
</dbReference>
<feature type="domain" description="Amidohydrolase-related" evidence="2">
    <location>
        <begin position="80"/>
        <end position="460"/>
    </location>
</feature>
<dbReference type="InterPro" id="IPR011059">
    <property type="entry name" value="Metal-dep_hydrolase_composite"/>
</dbReference>
<keyword evidence="1" id="KW-0378">Hydrolase</keyword>
<dbReference type="SUPFAM" id="SSF51338">
    <property type="entry name" value="Composite domain of metallo-dependent hydrolases"/>
    <property type="match status" value="2"/>
</dbReference>
<comment type="caution">
    <text evidence="3">The sequence shown here is derived from an EMBL/GenBank/DDBJ whole genome shotgun (WGS) entry which is preliminary data.</text>
</comment>